<gene>
    <name evidence="10" type="ORF">FEM21_25140</name>
</gene>
<evidence type="ECO:0000256" key="9">
    <source>
        <dbReference type="PROSITE-ProRule" id="PRU00742"/>
    </source>
</evidence>
<dbReference type="Gene3D" id="3.40.800.10">
    <property type="entry name" value="Ureohydrolase domain"/>
    <property type="match status" value="1"/>
</dbReference>
<evidence type="ECO:0000256" key="7">
    <source>
        <dbReference type="ARBA" id="ARBA00022801"/>
    </source>
</evidence>
<dbReference type="EMBL" id="JNCA01000023">
    <property type="protein sequence ID" value="KDN54401.1"/>
    <property type="molecule type" value="Genomic_DNA"/>
</dbReference>
<evidence type="ECO:0000313" key="10">
    <source>
        <dbReference type="EMBL" id="KDN54401.1"/>
    </source>
</evidence>
<dbReference type="InterPro" id="IPR014033">
    <property type="entry name" value="Arginase"/>
</dbReference>
<keyword evidence="11" id="KW-1185">Reference proteome</keyword>
<organism evidence="10 11">
    <name type="scientific">Flavobacterium seoulense</name>
    <dbReference type="NCBI Taxonomy" id="1492738"/>
    <lineage>
        <taxon>Bacteria</taxon>
        <taxon>Pseudomonadati</taxon>
        <taxon>Bacteroidota</taxon>
        <taxon>Flavobacteriia</taxon>
        <taxon>Flavobacteriales</taxon>
        <taxon>Flavobacteriaceae</taxon>
        <taxon>Flavobacterium</taxon>
    </lineage>
</organism>
<reference evidence="10 11" key="1">
    <citation type="submission" date="2014-05" db="EMBL/GenBank/DDBJ databases">
        <title>Genome Sequence of Flavobacterium sp. EM1321.</title>
        <authorList>
            <person name="Shin S.-K."/>
            <person name="Yi H."/>
        </authorList>
    </citation>
    <scope>NUCLEOTIDE SEQUENCE [LARGE SCALE GENOMIC DNA]</scope>
    <source>
        <strain evidence="10 11">EM1321</strain>
    </source>
</reference>
<evidence type="ECO:0000256" key="8">
    <source>
        <dbReference type="ARBA" id="ARBA00023211"/>
    </source>
</evidence>
<dbReference type="CDD" id="cd09989">
    <property type="entry name" value="Arginase"/>
    <property type="match status" value="1"/>
</dbReference>
<dbReference type="EC" id="3.5.3.1" evidence="3"/>
<accession>A0A066WKQ3</accession>
<dbReference type="STRING" id="1492738.FEM21_25140"/>
<keyword evidence="8" id="KW-0464">Manganese</keyword>
<protein>
    <recommendedName>
        <fullName evidence="4">Arginase</fullName>
        <ecNumber evidence="3">3.5.3.1</ecNumber>
    </recommendedName>
</protein>
<dbReference type="Pfam" id="PF00491">
    <property type="entry name" value="Arginase"/>
    <property type="match status" value="1"/>
</dbReference>
<sequence length="320" mass="35623">MDRVVKLIKNRSDIGGGTRGADLGIDALEIAAINKGSEYFNQFTFEDVKTHNESIYDKNRNTFAKRIEFVLEQCTRVSFAVKRNLEANFLPIVLSGDHSSALGTISGIKAVYPHKTLGVIWIDAHADLHSPYTSPSGNIHGMPLAAALSLDNLKCQINEVIPETQQHWEEMKHIAIEATKIDPEHLIYFGVRDTEEAEDKQIAELEIKNFKVDEVRYKGVKASVEKALTQLANCDMIYISFDVDSLDCDLISNGTGTPVSKGFDEHEVISIINQIIASRKVICIEFCEINPLLDTKGNKMAETAFEILEQITSSLVLPNE</sequence>
<dbReference type="GO" id="GO:0030145">
    <property type="term" value="F:manganese ion binding"/>
    <property type="evidence" value="ECO:0007669"/>
    <property type="project" value="TreeGrafter"/>
</dbReference>
<comment type="caution">
    <text evidence="10">The sequence shown here is derived from an EMBL/GenBank/DDBJ whole genome shotgun (WGS) entry which is preliminary data.</text>
</comment>
<comment type="similarity">
    <text evidence="9">Belongs to the arginase family.</text>
</comment>
<evidence type="ECO:0000256" key="6">
    <source>
        <dbReference type="ARBA" id="ARBA00022723"/>
    </source>
</evidence>
<dbReference type="PATRIC" id="fig|1492738.3.peg.2500"/>
<evidence type="ECO:0000256" key="5">
    <source>
        <dbReference type="ARBA" id="ARBA00022503"/>
    </source>
</evidence>
<dbReference type="GO" id="GO:0005829">
    <property type="term" value="C:cytosol"/>
    <property type="evidence" value="ECO:0007669"/>
    <property type="project" value="TreeGrafter"/>
</dbReference>
<evidence type="ECO:0000256" key="4">
    <source>
        <dbReference type="ARBA" id="ARBA00018123"/>
    </source>
</evidence>
<dbReference type="PANTHER" id="PTHR43782:SF3">
    <property type="entry name" value="ARGINASE"/>
    <property type="match status" value="1"/>
</dbReference>
<dbReference type="InterPro" id="IPR006035">
    <property type="entry name" value="Ureohydrolase"/>
</dbReference>
<keyword evidence="5" id="KW-0056">Arginine metabolism</keyword>
<evidence type="ECO:0000256" key="2">
    <source>
        <dbReference type="ARBA" id="ARBA00005098"/>
    </source>
</evidence>
<keyword evidence="6" id="KW-0479">Metal-binding</keyword>
<dbReference type="PANTHER" id="PTHR43782">
    <property type="entry name" value="ARGINASE"/>
    <property type="match status" value="1"/>
</dbReference>
<comment type="cofactor">
    <cofactor evidence="1">
        <name>Mn(2+)</name>
        <dbReference type="ChEBI" id="CHEBI:29035"/>
    </cofactor>
</comment>
<dbReference type="OrthoDB" id="9788689at2"/>
<dbReference type="eggNOG" id="COG0010">
    <property type="taxonomic scope" value="Bacteria"/>
</dbReference>
<dbReference type="SUPFAM" id="SSF52768">
    <property type="entry name" value="Arginase/deacetylase"/>
    <property type="match status" value="1"/>
</dbReference>
<evidence type="ECO:0000256" key="3">
    <source>
        <dbReference type="ARBA" id="ARBA00012168"/>
    </source>
</evidence>
<dbReference type="AlphaFoldDB" id="A0A066WKQ3"/>
<name>A0A066WKQ3_9FLAO</name>
<dbReference type="PROSITE" id="PS51409">
    <property type="entry name" value="ARGINASE_2"/>
    <property type="match status" value="1"/>
</dbReference>
<proteinExistence type="inferred from homology"/>
<dbReference type="GO" id="GO:0004053">
    <property type="term" value="F:arginase activity"/>
    <property type="evidence" value="ECO:0007669"/>
    <property type="project" value="UniProtKB-EC"/>
</dbReference>
<dbReference type="Proteomes" id="UP000027064">
    <property type="component" value="Unassembled WGS sequence"/>
</dbReference>
<evidence type="ECO:0000256" key="1">
    <source>
        <dbReference type="ARBA" id="ARBA00001936"/>
    </source>
</evidence>
<dbReference type="PRINTS" id="PR00116">
    <property type="entry name" value="ARGINASE"/>
</dbReference>
<keyword evidence="7" id="KW-0378">Hydrolase</keyword>
<dbReference type="GO" id="GO:0006525">
    <property type="term" value="P:arginine metabolic process"/>
    <property type="evidence" value="ECO:0007669"/>
    <property type="project" value="UniProtKB-KW"/>
</dbReference>
<dbReference type="InterPro" id="IPR023696">
    <property type="entry name" value="Ureohydrolase_dom_sf"/>
</dbReference>
<comment type="pathway">
    <text evidence="2">Nitrogen metabolism; urea cycle; L-ornithine and urea from L-arginine: step 1/1.</text>
</comment>
<dbReference type="RefSeq" id="WP_035660745.1">
    <property type="nucleotide sequence ID" value="NZ_JNCA01000023.1"/>
</dbReference>
<evidence type="ECO:0000313" key="11">
    <source>
        <dbReference type="Proteomes" id="UP000027064"/>
    </source>
</evidence>